<keyword evidence="1" id="KW-1133">Transmembrane helix</keyword>
<gene>
    <name evidence="2" type="ORF">GGR93_001121</name>
</gene>
<dbReference type="Pfam" id="PF05656">
    <property type="entry name" value="DUF805"/>
    <property type="match status" value="1"/>
</dbReference>
<dbReference type="GO" id="GO:0005886">
    <property type="term" value="C:plasma membrane"/>
    <property type="evidence" value="ECO:0007669"/>
    <property type="project" value="TreeGrafter"/>
</dbReference>
<dbReference type="Proteomes" id="UP000565745">
    <property type="component" value="Unassembled WGS sequence"/>
</dbReference>
<dbReference type="OrthoDB" id="9812349at2"/>
<keyword evidence="1" id="KW-0812">Transmembrane</keyword>
<feature type="transmembrane region" description="Helical" evidence="1">
    <location>
        <begin position="204"/>
        <end position="223"/>
    </location>
</feature>
<name>A0A7W6Q2S1_9RHOB</name>
<protein>
    <submittedName>
        <fullName evidence="2">Uncharacterized membrane protein YhaH (DUF805 family)</fullName>
    </submittedName>
</protein>
<accession>A0A7W6Q2S1</accession>
<keyword evidence="1" id="KW-0472">Membrane</keyword>
<reference evidence="2 3" key="1">
    <citation type="submission" date="2020-08" db="EMBL/GenBank/DDBJ databases">
        <title>Genomic Encyclopedia of Type Strains, Phase IV (KMG-IV): sequencing the most valuable type-strain genomes for metagenomic binning, comparative biology and taxonomic classification.</title>
        <authorList>
            <person name="Goeker M."/>
        </authorList>
    </citation>
    <scope>NUCLEOTIDE SEQUENCE [LARGE SCALE GENOMIC DNA]</scope>
    <source>
        <strain evidence="2 3">DSM 101015</strain>
    </source>
</reference>
<evidence type="ECO:0000313" key="2">
    <source>
        <dbReference type="EMBL" id="MBB4173360.1"/>
    </source>
</evidence>
<comment type="caution">
    <text evidence="2">The sequence shown here is derived from an EMBL/GenBank/DDBJ whole genome shotgun (WGS) entry which is preliminary data.</text>
</comment>
<dbReference type="RefSeq" id="WP_025054600.1">
    <property type="nucleotide sequence ID" value="NZ_JACIFU010000001.1"/>
</dbReference>
<feature type="transmembrane region" description="Helical" evidence="1">
    <location>
        <begin position="27"/>
        <end position="44"/>
    </location>
</feature>
<dbReference type="PANTHER" id="PTHR34980">
    <property type="entry name" value="INNER MEMBRANE PROTEIN-RELATED-RELATED"/>
    <property type="match status" value="1"/>
</dbReference>
<dbReference type="PANTHER" id="PTHR34980:SF2">
    <property type="entry name" value="INNER MEMBRANE PROTEIN YHAH-RELATED"/>
    <property type="match status" value="1"/>
</dbReference>
<feature type="transmembrane region" description="Helical" evidence="1">
    <location>
        <begin position="64"/>
        <end position="82"/>
    </location>
</feature>
<dbReference type="EMBL" id="JACIFU010000001">
    <property type="protein sequence ID" value="MBB4173360.1"/>
    <property type="molecule type" value="Genomic_DNA"/>
</dbReference>
<evidence type="ECO:0000313" key="3">
    <source>
        <dbReference type="Proteomes" id="UP000565745"/>
    </source>
</evidence>
<feature type="transmembrane region" description="Helical" evidence="1">
    <location>
        <begin position="94"/>
        <end position="115"/>
    </location>
</feature>
<dbReference type="AlphaFoldDB" id="A0A7W6Q2S1"/>
<organism evidence="2 3">
    <name type="scientific">Sulfitobacter noctilucicola</name>
    <dbReference type="NCBI Taxonomy" id="1342301"/>
    <lineage>
        <taxon>Bacteria</taxon>
        <taxon>Pseudomonadati</taxon>
        <taxon>Pseudomonadota</taxon>
        <taxon>Alphaproteobacteria</taxon>
        <taxon>Rhodobacterales</taxon>
        <taxon>Roseobacteraceae</taxon>
        <taxon>Sulfitobacter</taxon>
    </lineage>
</organism>
<proteinExistence type="predicted"/>
<keyword evidence="3" id="KW-1185">Reference proteome</keyword>
<sequence>MREFLSIFENFAFKAFNFGGRATPGEYWAVIALIWAIICYVLMGDIAEVHRFLLAREIPPMNPLYYDSIVIFMLTLIPRLSLNMRRLHDRNRSGFWVILPAIAIMSTIVLFSGLAGGMMNSSLTGVANQPNDPANIIYPVVLFFGAPQTFWEEMFAISLAFEAAGTDTVWGLLAEIMAHNGAVDIRRNASNVSTGLEGESGHTVGVLFISFALVATPIVTGLLHSLMNALPSVPFDNIYGPAKIAELQWKKKTDGKHNPMAGYACLFEETDEEKAAKREKGAAEVKALYRSRVLGLQE</sequence>
<evidence type="ECO:0000256" key="1">
    <source>
        <dbReference type="SAM" id="Phobius"/>
    </source>
</evidence>
<dbReference type="InterPro" id="IPR008523">
    <property type="entry name" value="DUF805"/>
</dbReference>